<accession>A0AAN8I539</accession>
<feature type="transmembrane region" description="Helical" evidence="8">
    <location>
        <begin position="233"/>
        <end position="253"/>
    </location>
</feature>
<keyword evidence="5 8" id="KW-1133">Transmembrane helix</keyword>
<protein>
    <recommendedName>
        <fullName evidence="9">Citrate transporter-like domain-containing protein</fullName>
    </recommendedName>
</protein>
<keyword evidence="11" id="KW-1185">Reference proteome</keyword>
<evidence type="ECO:0000259" key="9">
    <source>
        <dbReference type="Pfam" id="PF03600"/>
    </source>
</evidence>
<dbReference type="Proteomes" id="UP001316803">
    <property type="component" value="Unassembled WGS sequence"/>
</dbReference>
<feature type="transmembrane region" description="Helical" evidence="8">
    <location>
        <begin position="111"/>
        <end position="137"/>
    </location>
</feature>
<dbReference type="AlphaFoldDB" id="A0AAN8I539"/>
<dbReference type="InterPro" id="IPR004680">
    <property type="entry name" value="Cit_transptr-like_dom"/>
</dbReference>
<organism evidence="10 11">
    <name type="scientific">Knufia fluminis</name>
    <dbReference type="NCBI Taxonomy" id="191047"/>
    <lineage>
        <taxon>Eukaryota</taxon>
        <taxon>Fungi</taxon>
        <taxon>Dikarya</taxon>
        <taxon>Ascomycota</taxon>
        <taxon>Pezizomycotina</taxon>
        <taxon>Eurotiomycetes</taxon>
        <taxon>Chaetothyriomycetidae</taxon>
        <taxon>Chaetothyriales</taxon>
        <taxon>Trichomeriaceae</taxon>
        <taxon>Knufia</taxon>
    </lineage>
</organism>
<keyword evidence="2" id="KW-0813">Transport</keyword>
<evidence type="ECO:0000256" key="5">
    <source>
        <dbReference type="ARBA" id="ARBA00022989"/>
    </source>
</evidence>
<feature type="transmembrane region" description="Helical" evidence="8">
    <location>
        <begin position="17"/>
        <end position="41"/>
    </location>
</feature>
<dbReference type="EMBL" id="JAKLMC020000031">
    <property type="protein sequence ID" value="KAK5949881.1"/>
    <property type="molecule type" value="Genomic_DNA"/>
</dbReference>
<feature type="transmembrane region" description="Helical" evidence="8">
    <location>
        <begin position="303"/>
        <end position="320"/>
    </location>
</feature>
<gene>
    <name evidence="10" type="ORF">OHC33_009066</name>
</gene>
<feature type="transmembrane region" description="Helical" evidence="8">
    <location>
        <begin position="274"/>
        <end position="297"/>
    </location>
</feature>
<evidence type="ECO:0000256" key="4">
    <source>
        <dbReference type="ARBA" id="ARBA00022692"/>
    </source>
</evidence>
<feature type="transmembrane region" description="Helical" evidence="8">
    <location>
        <begin position="565"/>
        <end position="587"/>
    </location>
</feature>
<evidence type="ECO:0000313" key="10">
    <source>
        <dbReference type="EMBL" id="KAK5949881.1"/>
    </source>
</evidence>
<feature type="transmembrane region" description="Helical" evidence="8">
    <location>
        <begin position="424"/>
        <end position="445"/>
    </location>
</feature>
<reference evidence="10 11" key="1">
    <citation type="submission" date="2022-12" db="EMBL/GenBank/DDBJ databases">
        <title>Genomic features and morphological characterization of a novel Knufia sp. strain isolated from spacecraft assembly facility.</title>
        <authorList>
            <person name="Teixeira M."/>
            <person name="Chander A.M."/>
            <person name="Stajich J.E."/>
            <person name="Venkateswaran K."/>
        </authorList>
    </citation>
    <scope>NUCLEOTIDE SEQUENCE [LARGE SCALE GENOMIC DNA]</scope>
    <source>
        <strain evidence="10 11">FJI-L2-BK-P2</strain>
    </source>
</reference>
<evidence type="ECO:0000256" key="3">
    <source>
        <dbReference type="ARBA" id="ARBA00022475"/>
    </source>
</evidence>
<dbReference type="Pfam" id="PF03600">
    <property type="entry name" value="CitMHS"/>
    <property type="match status" value="1"/>
</dbReference>
<evidence type="ECO:0000256" key="7">
    <source>
        <dbReference type="SAM" id="MobiDB-lite"/>
    </source>
</evidence>
<feature type="transmembrane region" description="Helical" evidence="8">
    <location>
        <begin position="70"/>
        <end position="91"/>
    </location>
</feature>
<feature type="compositionally biased region" description="Low complexity" evidence="7">
    <location>
        <begin position="348"/>
        <end position="358"/>
    </location>
</feature>
<feature type="compositionally biased region" description="Polar residues" evidence="7">
    <location>
        <begin position="380"/>
        <end position="390"/>
    </location>
</feature>
<evidence type="ECO:0000256" key="2">
    <source>
        <dbReference type="ARBA" id="ARBA00022448"/>
    </source>
</evidence>
<keyword evidence="4 8" id="KW-0812">Transmembrane</keyword>
<evidence type="ECO:0000256" key="8">
    <source>
        <dbReference type="SAM" id="Phobius"/>
    </source>
</evidence>
<feature type="transmembrane region" description="Helical" evidence="8">
    <location>
        <begin position="149"/>
        <end position="171"/>
    </location>
</feature>
<sequence length="588" mass="63969">MSGDGIVQNHLNGHSGVILAVFIIVSAFVIWPVHIPLPLYIQRPLLRLLKSCRVIGRHDHKELSARTLRFPLSLQTAPVIGFIILLATTTINGSTIRLGVKGDENVKPYDVLVLFVALAYISIALDGTGAIEAVAFWVSKSGGSSGLRLFTYLYVFFLSVGCIVGNDPLILSGTPFLAYLSHHTKIEPSAWVFSEFMAANTASAVLVSSNPTNVLIAGSFNLNYLSDFTKYTVLPSIVSALLNYPVLLMMFWNQIPKTLTPLQENPWSKLRDPAGAIFFSVLMIVTVAVLVGTSFVPGHAVEVWMVTAPAGILAFIFDLGSDWWQHKDRHAAREQGLSDQAADMRPISRTGSRGPSTRGRPESTSEQEKPRMDELGYGPSTDTSPASPTIRNKDVTPIAESDSMSLFSLLRSFRRRFPGTTLTVTRLPIPLLPFAICEFILVRGLDQRGWMHVFAQGFSNACSTPLATVFFFGFVSAAFLCPLAGTNIGATIILVEIIRNPAFSNAPSTRAEPRIMSAAIYATAMGSNLGAFSYTFAGSLAGLLWKGLLADKGIHISQLKFAMVNALPLVVQTTVACAIIYGQLYWFE</sequence>
<dbReference type="PANTHER" id="PTHR43302">
    <property type="entry name" value="TRANSPORTER ARSB-RELATED"/>
    <property type="match status" value="1"/>
</dbReference>
<feature type="transmembrane region" description="Helical" evidence="8">
    <location>
        <begin position="519"/>
        <end position="545"/>
    </location>
</feature>
<comment type="subcellular location">
    <subcellularLocation>
        <location evidence="1">Cell membrane</location>
        <topology evidence="1">Multi-pass membrane protein</topology>
    </subcellularLocation>
</comment>
<dbReference type="GO" id="GO:0055085">
    <property type="term" value="P:transmembrane transport"/>
    <property type="evidence" value="ECO:0007669"/>
    <property type="project" value="InterPro"/>
</dbReference>
<feature type="transmembrane region" description="Helical" evidence="8">
    <location>
        <begin position="465"/>
        <end position="498"/>
    </location>
</feature>
<comment type="caution">
    <text evidence="10">The sequence shown here is derived from an EMBL/GenBank/DDBJ whole genome shotgun (WGS) entry which is preliminary data.</text>
</comment>
<dbReference type="GO" id="GO:0005886">
    <property type="term" value="C:plasma membrane"/>
    <property type="evidence" value="ECO:0007669"/>
    <property type="project" value="UniProtKB-SubCell"/>
</dbReference>
<evidence type="ECO:0000313" key="11">
    <source>
        <dbReference type="Proteomes" id="UP001316803"/>
    </source>
</evidence>
<proteinExistence type="predicted"/>
<feature type="region of interest" description="Disordered" evidence="7">
    <location>
        <begin position="334"/>
        <end position="395"/>
    </location>
</feature>
<feature type="domain" description="Citrate transporter-like" evidence="9">
    <location>
        <begin position="96"/>
        <end position="518"/>
    </location>
</feature>
<feature type="compositionally biased region" description="Basic and acidic residues" evidence="7">
    <location>
        <begin position="359"/>
        <end position="374"/>
    </location>
</feature>
<keyword evidence="3" id="KW-1003">Cell membrane</keyword>
<name>A0AAN8I539_9EURO</name>
<evidence type="ECO:0000256" key="6">
    <source>
        <dbReference type="ARBA" id="ARBA00023136"/>
    </source>
</evidence>
<evidence type="ECO:0000256" key="1">
    <source>
        <dbReference type="ARBA" id="ARBA00004651"/>
    </source>
</evidence>
<dbReference type="PANTHER" id="PTHR43302:SF5">
    <property type="entry name" value="TRANSPORTER ARSB-RELATED"/>
    <property type="match status" value="1"/>
</dbReference>
<keyword evidence="6 8" id="KW-0472">Membrane</keyword>